<protein>
    <submittedName>
        <fullName evidence="9">Biopolymer transporter ExbD</fullName>
    </submittedName>
</protein>
<evidence type="ECO:0000256" key="8">
    <source>
        <dbReference type="SAM" id="Phobius"/>
    </source>
</evidence>
<dbReference type="InterPro" id="IPR003400">
    <property type="entry name" value="ExbD"/>
</dbReference>
<name>A0ABU2Y9J0_9FLAO</name>
<dbReference type="RefSeq" id="WP_311331808.1">
    <property type="nucleotide sequence ID" value="NZ_JAVRHZ010000001.1"/>
</dbReference>
<keyword evidence="4 7" id="KW-0812">Transmembrane</keyword>
<evidence type="ECO:0000313" key="10">
    <source>
        <dbReference type="Proteomes" id="UP001254488"/>
    </source>
</evidence>
<comment type="similarity">
    <text evidence="2 7">Belongs to the ExbD/TolR family.</text>
</comment>
<dbReference type="EMBL" id="JAVRHZ010000001">
    <property type="protein sequence ID" value="MDT0554851.1"/>
    <property type="molecule type" value="Genomic_DNA"/>
</dbReference>
<feature type="transmembrane region" description="Helical" evidence="8">
    <location>
        <begin position="12"/>
        <end position="30"/>
    </location>
</feature>
<evidence type="ECO:0000256" key="7">
    <source>
        <dbReference type="RuleBase" id="RU003879"/>
    </source>
</evidence>
<keyword evidence="6 8" id="KW-0472">Membrane</keyword>
<evidence type="ECO:0000256" key="5">
    <source>
        <dbReference type="ARBA" id="ARBA00022989"/>
    </source>
</evidence>
<accession>A0ABU2Y9J0</accession>
<gene>
    <name evidence="9" type="ORF">RM538_02480</name>
</gene>
<sequence>MRHYKNRPEVHAGSMADIAFLLLIFFLITTKIPNEKGVMRGLPQKCPPNVECNIDLNERNVLRLLVNEKGELFLNDDTIEMNNLKNELKMFIDNNGDKTCTYCNGDSIITSSDNPKVAAISLSTHRKAPYATFIEVQDEITKAYYDLRMVYAEAVLQKKTTELSEEDIEKIKKAYPFVLSEAEIID</sequence>
<reference evidence="9 10" key="1">
    <citation type="submission" date="2023-09" db="EMBL/GenBank/DDBJ databases">
        <authorList>
            <person name="Rey-Velasco X."/>
        </authorList>
    </citation>
    <scope>NUCLEOTIDE SEQUENCE [LARGE SCALE GENOMIC DNA]</scope>
    <source>
        <strain evidence="9 10">W242</strain>
    </source>
</reference>
<keyword evidence="3" id="KW-1003">Cell membrane</keyword>
<evidence type="ECO:0000256" key="6">
    <source>
        <dbReference type="ARBA" id="ARBA00023136"/>
    </source>
</evidence>
<dbReference type="Pfam" id="PF02472">
    <property type="entry name" value="ExbD"/>
    <property type="match status" value="1"/>
</dbReference>
<keyword evidence="10" id="KW-1185">Reference proteome</keyword>
<keyword evidence="7" id="KW-0813">Transport</keyword>
<comment type="subcellular location">
    <subcellularLocation>
        <location evidence="1">Cell membrane</location>
        <topology evidence="1">Single-pass membrane protein</topology>
    </subcellularLocation>
    <subcellularLocation>
        <location evidence="7">Cell membrane</location>
        <topology evidence="7">Single-pass type II membrane protein</topology>
    </subcellularLocation>
</comment>
<organism evidence="9 10">
    <name type="scientific">Patiriisocius hiemis</name>
    <dbReference type="NCBI Taxonomy" id="3075604"/>
    <lineage>
        <taxon>Bacteria</taxon>
        <taxon>Pseudomonadati</taxon>
        <taxon>Bacteroidota</taxon>
        <taxon>Flavobacteriia</taxon>
        <taxon>Flavobacteriales</taxon>
        <taxon>Flavobacteriaceae</taxon>
        <taxon>Patiriisocius</taxon>
    </lineage>
</organism>
<keyword evidence="7" id="KW-0653">Protein transport</keyword>
<keyword evidence="5 8" id="KW-1133">Transmembrane helix</keyword>
<evidence type="ECO:0000256" key="4">
    <source>
        <dbReference type="ARBA" id="ARBA00022692"/>
    </source>
</evidence>
<evidence type="ECO:0000256" key="3">
    <source>
        <dbReference type="ARBA" id="ARBA00022475"/>
    </source>
</evidence>
<evidence type="ECO:0000256" key="2">
    <source>
        <dbReference type="ARBA" id="ARBA00005811"/>
    </source>
</evidence>
<proteinExistence type="inferred from homology"/>
<dbReference type="PANTHER" id="PTHR30558">
    <property type="entry name" value="EXBD MEMBRANE COMPONENT OF PMF-DRIVEN MACROMOLECULE IMPORT SYSTEM"/>
    <property type="match status" value="1"/>
</dbReference>
<evidence type="ECO:0000256" key="1">
    <source>
        <dbReference type="ARBA" id="ARBA00004162"/>
    </source>
</evidence>
<dbReference type="PANTHER" id="PTHR30558:SF3">
    <property type="entry name" value="BIOPOLYMER TRANSPORT PROTEIN EXBD-RELATED"/>
    <property type="match status" value="1"/>
</dbReference>
<comment type="caution">
    <text evidence="9">The sequence shown here is derived from an EMBL/GenBank/DDBJ whole genome shotgun (WGS) entry which is preliminary data.</text>
</comment>
<dbReference type="Proteomes" id="UP001254488">
    <property type="component" value="Unassembled WGS sequence"/>
</dbReference>
<evidence type="ECO:0000313" key="9">
    <source>
        <dbReference type="EMBL" id="MDT0554851.1"/>
    </source>
</evidence>